<sequence length="180" mass="20836">MLDSTYQSRERKNAPLTSIEREFILLTQKGLPIVSRPYDHLAEKLKLSVAEILAMSEDLLERGVIRRIAAVPNHYRAGYTFNGMTVWDVQDDVVKEYGALIGRLPFVSHCYQRPRCLPEWNYNLFAMIHGKNEQQISEYRTQIKQLLKDVLQTSEHKSNDMLTSSKILKKTGLRLQANKD</sequence>
<dbReference type="Pfam" id="PF22451">
    <property type="entry name" value="NirdL-like_HTH"/>
    <property type="match status" value="1"/>
</dbReference>
<dbReference type="Pfam" id="PF17805">
    <property type="entry name" value="AsnC_trans_reg2"/>
    <property type="match status" value="1"/>
</dbReference>
<evidence type="ECO:0000256" key="1">
    <source>
        <dbReference type="ARBA" id="ARBA00023239"/>
    </source>
</evidence>
<feature type="domain" description="Siroheme decarboxylase NirL-like HTH" evidence="9">
    <location>
        <begin position="21"/>
        <end position="66"/>
    </location>
</feature>
<evidence type="ECO:0000256" key="5">
    <source>
        <dbReference type="ARBA" id="ARBA00023471"/>
    </source>
</evidence>
<comment type="pathway">
    <text evidence="2">Porphyrin-containing compound metabolism.</text>
</comment>
<evidence type="ECO:0000256" key="3">
    <source>
        <dbReference type="ARBA" id="ARBA00023457"/>
    </source>
</evidence>
<comment type="similarity">
    <text evidence="3">Belongs to the Ahb/Nir family.</text>
</comment>
<dbReference type="InterPro" id="IPR053953">
    <property type="entry name" value="NirdL-like_HTH"/>
</dbReference>
<dbReference type="EC" id="4.1.1.111" evidence="5"/>
<evidence type="ECO:0000256" key="2">
    <source>
        <dbReference type="ARBA" id="ARBA00023444"/>
    </source>
</evidence>
<dbReference type="PANTHER" id="PTHR43413">
    <property type="entry name" value="TRANSCRIPTIONAL REGULATOR, ASNC FAMILY"/>
    <property type="match status" value="1"/>
</dbReference>
<proteinExistence type="inferred from homology"/>
<evidence type="ECO:0000313" key="11">
    <source>
        <dbReference type="Proteomes" id="UP001258994"/>
    </source>
</evidence>
<dbReference type="PANTHER" id="PTHR43413:SF1">
    <property type="entry name" value="SIROHEME DECARBOXYLASE NIRL SUBUNIT"/>
    <property type="match status" value="1"/>
</dbReference>
<evidence type="ECO:0000313" key="10">
    <source>
        <dbReference type="EMBL" id="WNC72634.1"/>
    </source>
</evidence>
<dbReference type="InterPro" id="IPR040523">
    <property type="entry name" value="AsnC_trans_reg2"/>
</dbReference>
<gene>
    <name evidence="10" type="ORF">RGQ13_01260</name>
</gene>
<dbReference type="Gene3D" id="3.30.70.3460">
    <property type="match status" value="1"/>
</dbReference>
<accession>A0ABY9TYU5</accession>
<dbReference type="InterPro" id="IPR050684">
    <property type="entry name" value="HTH-Siroheme_Decarb"/>
</dbReference>
<dbReference type="Proteomes" id="UP001258994">
    <property type="component" value="Chromosome"/>
</dbReference>
<reference evidence="11" key="1">
    <citation type="submission" date="2023-09" db="EMBL/GenBank/DDBJ databases">
        <authorList>
            <person name="Li S."/>
            <person name="Li X."/>
            <person name="Zhang C."/>
            <person name="Zhao Z."/>
        </authorList>
    </citation>
    <scope>NUCLEOTIDE SEQUENCE [LARGE SCALE GENOMIC DNA]</scope>
    <source>
        <strain evidence="11">SQ149</strain>
    </source>
</reference>
<organism evidence="10 11">
    <name type="scientific">Thalassotalea psychrophila</name>
    <dbReference type="NCBI Taxonomy" id="3065647"/>
    <lineage>
        <taxon>Bacteria</taxon>
        <taxon>Pseudomonadati</taxon>
        <taxon>Pseudomonadota</taxon>
        <taxon>Gammaproteobacteria</taxon>
        <taxon>Alteromonadales</taxon>
        <taxon>Colwelliaceae</taxon>
        <taxon>Thalassotalea</taxon>
    </lineage>
</organism>
<comment type="subunit">
    <text evidence="4">Probably forms a complex composed of NirD, NirL, NirG and NirH. All proteins are required for the total conversion of siroheme to didecarboxysiroheme.</text>
</comment>
<dbReference type="RefSeq" id="WP_348391750.1">
    <property type="nucleotide sequence ID" value="NZ_CP134145.1"/>
</dbReference>
<keyword evidence="1" id="KW-0456">Lyase</keyword>
<evidence type="ECO:0000256" key="4">
    <source>
        <dbReference type="ARBA" id="ARBA00023465"/>
    </source>
</evidence>
<evidence type="ECO:0000259" key="9">
    <source>
        <dbReference type="Pfam" id="PF22451"/>
    </source>
</evidence>
<evidence type="ECO:0000259" key="8">
    <source>
        <dbReference type="Pfam" id="PF17805"/>
    </source>
</evidence>
<evidence type="ECO:0000256" key="6">
    <source>
        <dbReference type="ARBA" id="ARBA00045291"/>
    </source>
</evidence>
<comment type="function">
    <text evidence="6">Involved in heme d1 biosynthesis. Catalyzes the decarboxylation of siroheme into didecarboxysiroheme.</text>
</comment>
<evidence type="ECO:0000256" key="7">
    <source>
        <dbReference type="ARBA" id="ARBA00048470"/>
    </source>
</evidence>
<name>A0ABY9TYU5_9GAMM</name>
<feature type="domain" description="Siroheme decarboxylase AsnC-like ligand binding" evidence="8">
    <location>
        <begin position="76"/>
        <end position="148"/>
    </location>
</feature>
<protein>
    <recommendedName>
        <fullName evidence="5">siroheme decarboxylase</fullName>
        <ecNumber evidence="5">4.1.1.111</ecNumber>
    </recommendedName>
</protein>
<comment type="catalytic activity">
    <reaction evidence="7">
        <text>siroheme + 2 H(+) = 12,18-didecarboxysiroheme + 2 CO2</text>
        <dbReference type="Rhea" id="RHEA:19093"/>
        <dbReference type="ChEBI" id="CHEBI:15378"/>
        <dbReference type="ChEBI" id="CHEBI:16526"/>
        <dbReference type="ChEBI" id="CHEBI:60052"/>
        <dbReference type="ChEBI" id="CHEBI:140497"/>
        <dbReference type="EC" id="4.1.1.111"/>
    </reaction>
</comment>
<dbReference type="EMBL" id="CP134145">
    <property type="protein sequence ID" value="WNC72634.1"/>
    <property type="molecule type" value="Genomic_DNA"/>
</dbReference>
<keyword evidence="11" id="KW-1185">Reference proteome</keyword>